<dbReference type="Pfam" id="PF00667">
    <property type="entry name" value="FAD_binding_1"/>
    <property type="match status" value="1"/>
</dbReference>
<sequence>MPEILPIPQPPTHAYGFLGNLPDIDPSFHLKSLWHLSELYGPIYQLDFIRSRVIVISSYELAHEVFNDEHFEKFVSGPLKELRALSKDALFTAYNNEPNWHKAHRTLMPVFGPLGIRKMFPEQLDIASQLILKWDRLGPSHEIDTSDDFTILSHRLAFDTIGLCAFNYRFNDFYAENMHPFAHQMTEALTESMKRGNRAGIENSMRIWSAGKLHENVNAMHKLCDDIVAERKAHPQPDVNDLLNTMLNVADPVTKEKLDDENIRYQMVTFLAAGHETTSGTLSFLFYHLLKNPEKLQKAQQEVDQVLGDSPIEVRHISQLKYIDACIKETLRINPPVGAANRHARQDTTLGGKYEISKDFHIIVNLGGVQTDPSIWGNDSHTFRPERMLDFEKLPPDAWKPFGIGVRSCIGRGFAEQEIVLNVALILQRFQVEMADPTYDLAIKSTLTIKPRGFNIKVRRRPGKDSMVGLAGGKAIHASEAVDIGKPIAGREKSKVVVAYGSNAGTCKLFAEDLQTHAPEFGFEASVMTLDEATENIPKGIPFVVITSSYEGKPPDNAKKFVSWLEISNSGNALDGVQFALFGVGNSEWASTYHKVPKVIESLMGKQGAKQICSSAFADVKRDCTGDWENWAANFWQTLQKTGQAGSLEQKSELDLQIIKHDMPSMLGGQEMSWGIVKSARSLGGSEVGPEKRELEVQLPEGFTYRTGDYLVVLPYNHQDTVRRVLAKFQLHPDDRINISGTRKSFLQSKEPVGAAAFFYSRVELNLSATQRQLEVLLDHATSDKDKTALKSLTADELFQSQVLDRNYSLIDILEDHSSIVLPLASYIDMLKPLTPRQYSISSSSLASQHHFAPDTFTATITYDVHTAPARSGASRTFHGVATSYLASLGPGSRIHCFVRATNAAFHLPADPSVPIIMIAAGTGIAPMRGFIEERAAIASARSIKLGPALLYFGCRDYERDYIYQAELTEWEQQGVVALRPCFSKRGPEGEADYRYTHERIWAEKEEVAGLFVEGAKIFVCGSASKLAKSTAEVLKRIWLERHPDRSEEDAEAALQKQKEDRYVTDVFE</sequence>
<evidence type="ECO:0000256" key="12">
    <source>
        <dbReference type="ARBA" id="ARBA00023004"/>
    </source>
</evidence>
<feature type="domain" description="FAD-binding FR-type" evidence="18">
    <location>
        <begin position="670"/>
        <end position="909"/>
    </location>
</feature>
<dbReference type="Gene3D" id="3.40.50.80">
    <property type="entry name" value="Nucleotide-binding domain of ferredoxin-NADP reductase (FNR) module"/>
    <property type="match status" value="1"/>
</dbReference>
<keyword evidence="8 14" id="KW-0274">FAD</keyword>
<dbReference type="GO" id="GO:0050660">
    <property type="term" value="F:flavin adenine dinucleotide binding"/>
    <property type="evidence" value="ECO:0007669"/>
    <property type="project" value="TreeGrafter"/>
</dbReference>
<comment type="catalytic activity">
    <reaction evidence="14">
        <text>an organic molecule + reduced [NADPH--hemoprotein reductase] + O2 = an alcohol + oxidized [NADPH--hemoprotein reductase] + H2O + H(+)</text>
        <dbReference type="Rhea" id="RHEA:17149"/>
        <dbReference type="Rhea" id="RHEA-COMP:11964"/>
        <dbReference type="Rhea" id="RHEA-COMP:11965"/>
        <dbReference type="ChEBI" id="CHEBI:15377"/>
        <dbReference type="ChEBI" id="CHEBI:15378"/>
        <dbReference type="ChEBI" id="CHEBI:15379"/>
        <dbReference type="ChEBI" id="CHEBI:30879"/>
        <dbReference type="ChEBI" id="CHEBI:57618"/>
        <dbReference type="ChEBI" id="CHEBI:58210"/>
        <dbReference type="ChEBI" id="CHEBI:142491"/>
        <dbReference type="EC" id="1.14.14.1"/>
    </reaction>
</comment>
<feature type="domain" description="Flavodoxin-like" evidence="17">
    <location>
        <begin position="496"/>
        <end position="636"/>
    </location>
</feature>
<evidence type="ECO:0000256" key="1">
    <source>
        <dbReference type="ARBA" id="ARBA00001971"/>
    </source>
</evidence>
<dbReference type="GO" id="GO:0010181">
    <property type="term" value="F:FMN binding"/>
    <property type="evidence" value="ECO:0007669"/>
    <property type="project" value="UniProtKB-UniRule"/>
</dbReference>
<keyword evidence="11 14" id="KW-0560">Oxidoreductase</keyword>
<dbReference type="PRINTS" id="PR00371">
    <property type="entry name" value="FPNCR"/>
</dbReference>
<keyword evidence="6 14" id="KW-0288">FMN</keyword>
<evidence type="ECO:0000256" key="6">
    <source>
        <dbReference type="ARBA" id="ARBA00022643"/>
    </source>
</evidence>
<dbReference type="PROSITE" id="PS00086">
    <property type="entry name" value="CYTOCHROME_P450"/>
    <property type="match status" value="1"/>
</dbReference>
<keyword evidence="20" id="KW-1185">Reference proteome</keyword>
<dbReference type="OrthoDB" id="1470350at2759"/>
<dbReference type="InterPro" id="IPR023206">
    <property type="entry name" value="Bifunctional_P450_P450_red"/>
</dbReference>
<dbReference type="Pfam" id="PF00258">
    <property type="entry name" value="Flavodoxin_1"/>
    <property type="match status" value="1"/>
</dbReference>
<dbReference type="SUPFAM" id="SSF48264">
    <property type="entry name" value="Cytochrome P450"/>
    <property type="match status" value="1"/>
</dbReference>
<comment type="similarity">
    <text evidence="2 14">In the N-terminal section; belongs to the cytochrome P450 family.</text>
</comment>
<dbReference type="CDD" id="cd06206">
    <property type="entry name" value="bifunctional_CYPOR"/>
    <property type="match status" value="1"/>
</dbReference>
<dbReference type="PROSITE" id="PS50902">
    <property type="entry name" value="FLAVODOXIN_LIKE"/>
    <property type="match status" value="1"/>
</dbReference>
<dbReference type="Pfam" id="PF00067">
    <property type="entry name" value="p450"/>
    <property type="match status" value="1"/>
</dbReference>
<dbReference type="InterPro" id="IPR001128">
    <property type="entry name" value="Cyt_P450"/>
</dbReference>
<dbReference type="InterPro" id="IPR017938">
    <property type="entry name" value="Riboflavin_synthase-like_b-brl"/>
</dbReference>
<dbReference type="Gene3D" id="2.40.30.10">
    <property type="entry name" value="Translation factors"/>
    <property type="match status" value="1"/>
</dbReference>
<dbReference type="InterPro" id="IPR029039">
    <property type="entry name" value="Flavoprotein-like_sf"/>
</dbReference>
<dbReference type="InterPro" id="IPR003097">
    <property type="entry name" value="CysJ-like_FAD-binding"/>
</dbReference>
<dbReference type="CDD" id="cd11068">
    <property type="entry name" value="CYP120A1"/>
    <property type="match status" value="1"/>
</dbReference>
<keyword evidence="5 14" id="KW-0285">Flavoprotein</keyword>
<keyword evidence="4 14" id="KW-0349">Heme</keyword>
<evidence type="ECO:0000256" key="9">
    <source>
        <dbReference type="ARBA" id="ARBA00022857"/>
    </source>
</evidence>
<protein>
    <recommendedName>
        <fullName evidence="14">Bifunctional cytochrome P450/NADPH--P450 reductase</fullName>
    </recommendedName>
    <domain>
        <recommendedName>
            <fullName evidence="14">Cytochrome P450</fullName>
            <ecNumber evidence="14">1.14.14.1</ecNumber>
        </recommendedName>
    </domain>
    <domain>
        <recommendedName>
            <fullName evidence="14">NADPH--cytochrome P450 reductase</fullName>
            <ecNumber evidence="14">1.6.2.4</ecNumber>
        </recommendedName>
    </domain>
</protein>
<accession>A0A8H3IMY8</accession>
<proteinExistence type="inferred from homology"/>
<dbReference type="GO" id="GO:0005829">
    <property type="term" value="C:cytosol"/>
    <property type="evidence" value="ECO:0007669"/>
    <property type="project" value="TreeGrafter"/>
</dbReference>
<keyword evidence="3 14" id="KW-0813">Transport</keyword>
<dbReference type="Gene3D" id="1.20.990.10">
    <property type="entry name" value="NADPH-cytochrome p450 Reductase, Chain A, domain 3"/>
    <property type="match status" value="1"/>
</dbReference>
<dbReference type="InterPro" id="IPR023173">
    <property type="entry name" value="NADPH_Cyt_P450_Rdtase_alpha"/>
</dbReference>
<dbReference type="InterPro" id="IPR017927">
    <property type="entry name" value="FAD-bd_FR_type"/>
</dbReference>
<dbReference type="SUPFAM" id="SSF52343">
    <property type="entry name" value="Ferredoxin reductase-like, C-terminal NADP-linked domain"/>
    <property type="match status" value="1"/>
</dbReference>
<dbReference type="Gene3D" id="3.40.50.360">
    <property type="match status" value="1"/>
</dbReference>
<dbReference type="PROSITE" id="PS51384">
    <property type="entry name" value="FAD_FR"/>
    <property type="match status" value="1"/>
</dbReference>
<comment type="catalytic activity">
    <reaction evidence="14">
        <text>2 oxidized [cytochrome P450] + NADPH = 2 reduced [cytochrome P450] + NADP(+) + H(+)</text>
        <dbReference type="Rhea" id="RHEA:24040"/>
        <dbReference type="Rhea" id="RHEA-COMP:14627"/>
        <dbReference type="Rhea" id="RHEA-COMP:14628"/>
        <dbReference type="ChEBI" id="CHEBI:15378"/>
        <dbReference type="ChEBI" id="CHEBI:55376"/>
        <dbReference type="ChEBI" id="CHEBI:57783"/>
        <dbReference type="ChEBI" id="CHEBI:58349"/>
        <dbReference type="ChEBI" id="CHEBI:60344"/>
        <dbReference type="EC" id="1.6.2.4"/>
    </reaction>
</comment>
<dbReference type="AlphaFoldDB" id="A0A8H3IMY8"/>
<feature type="region of interest" description="Disordered" evidence="16">
    <location>
        <begin position="1045"/>
        <end position="1069"/>
    </location>
</feature>
<feature type="binding site" description="axial binding residue" evidence="15">
    <location>
        <position position="409"/>
    </location>
    <ligand>
        <name>heme</name>
        <dbReference type="ChEBI" id="CHEBI:30413"/>
    </ligand>
    <ligandPart>
        <name>Fe</name>
        <dbReference type="ChEBI" id="CHEBI:18248"/>
    </ligandPart>
</feature>
<keyword evidence="7 14" id="KW-0479">Metal-binding</keyword>
<dbReference type="InterPro" id="IPR001433">
    <property type="entry name" value="OxRdtase_FAD/NAD-bd"/>
</dbReference>
<organism evidence="19 20">
    <name type="scientific">Heterodermia speciosa</name>
    <dbReference type="NCBI Taxonomy" id="116794"/>
    <lineage>
        <taxon>Eukaryota</taxon>
        <taxon>Fungi</taxon>
        <taxon>Dikarya</taxon>
        <taxon>Ascomycota</taxon>
        <taxon>Pezizomycotina</taxon>
        <taxon>Lecanoromycetes</taxon>
        <taxon>OSLEUM clade</taxon>
        <taxon>Lecanoromycetidae</taxon>
        <taxon>Caliciales</taxon>
        <taxon>Physciaceae</taxon>
        <taxon>Heterodermia</taxon>
    </lineage>
</organism>
<dbReference type="SUPFAM" id="SSF63380">
    <property type="entry name" value="Riboflavin synthase domain-like"/>
    <property type="match status" value="1"/>
</dbReference>
<evidence type="ECO:0000313" key="20">
    <source>
        <dbReference type="Proteomes" id="UP000664521"/>
    </source>
</evidence>
<dbReference type="InterPro" id="IPR039261">
    <property type="entry name" value="FNR_nucleotide-bd"/>
</dbReference>
<dbReference type="GO" id="GO:0070330">
    <property type="term" value="F:aromatase activity"/>
    <property type="evidence" value="ECO:0007669"/>
    <property type="project" value="UniProtKB-UniRule"/>
</dbReference>
<feature type="compositionally biased region" description="Basic and acidic residues" evidence="16">
    <location>
        <begin position="1057"/>
        <end position="1069"/>
    </location>
</feature>
<dbReference type="GO" id="GO:0020037">
    <property type="term" value="F:heme binding"/>
    <property type="evidence" value="ECO:0007669"/>
    <property type="project" value="UniProtKB-UniRule"/>
</dbReference>
<dbReference type="InterPro" id="IPR017972">
    <property type="entry name" value="Cyt_P450_CS"/>
</dbReference>
<evidence type="ECO:0000256" key="14">
    <source>
        <dbReference type="PIRNR" id="PIRNR000209"/>
    </source>
</evidence>
<comment type="cofactor">
    <cofactor evidence="1 14 15">
        <name>heme</name>
        <dbReference type="ChEBI" id="CHEBI:30413"/>
    </cofactor>
</comment>
<evidence type="ECO:0000256" key="8">
    <source>
        <dbReference type="ARBA" id="ARBA00022827"/>
    </source>
</evidence>
<reference evidence="19" key="1">
    <citation type="submission" date="2021-03" db="EMBL/GenBank/DDBJ databases">
        <authorList>
            <person name="Tagirdzhanova G."/>
        </authorList>
    </citation>
    <scope>NUCLEOTIDE SEQUENCE</scope>
</reference>
<evidence type="ECO:0000256" key="10">
    <source>
        <dbReference type="ARBA" id="ARBA00022982"/>
    </source>
</evidence>
<dbReference type="Pfam" id="PF00175">
    <property type="entry name" value="NAD_binding_1"/>
    <property type="match status" value="1"/>
</dbReference>
<dbReference type="PIRSF" id="PIRSF000209">
    <property type="entry name" value="Bifunctional_P450_P450R"/>
    <property type="match status" value="1"/>
</dbReference>
<dbReference type="SUPFAM" id="SSF52218">
    <property type="entry name" value="Flavoproteins"/>
    <property type="match status" value="1"/>
</dbReference>
<dbReference type="InterPro" id="IPR008254">
    <property type="entry name" value="Flavodoxin/NO_synth"/>
</dbReference>
<comment type="cofactor">
    <cofactor evidence="14">
        <name>FAD</name>
        <dbReference type="ChEBI" id="CHEBI:57692"/>
    </cofactor>
    <cofactor evidence="14">
        <name>FMN</name>
        <dbReference type="ChEBI" id="CHEBI:58210"/>
    </cofactor>
</comment>
<keyword evidence="9 14" id="KW-0521">NADP</keyword>
<dbReference type="EC" id="1.6.2.4" evidence="14"/>
<dbReference type="Gene3D" id="1.10.630.10">
    <property type="entry name" value="Cytochrome P450"/>
    <property type="match status" value="1"/>
</dbReference>
<name>A0A8H3IMY8_9LECA</name>
<dbReference type="FunFam" id="1.10.630.10:FF:000040">
    <property type="entry name" value="Bifunctional cytochrome P450/NADPH--P450 reductase"/>
    <property type="match status" value="1"/>
</dbReference>
<keyword evidence="13 14" id="KW-0503">Monooxygenase</keyword>
<gene>
    <name evidence="19" type="ORF">HETSPECPRED_005712</name>
</gene>
<evidence type="ECO:0000256" key="3">
    <source>
        <dbReference type="ARBA" id="ARBA00022448"/>
    </source>
</evidence>
<dbReference type="EC" id="1.14.14.1" evidence="14"/>
<keyword evidence="10 14" id="KW-0249">Electron transport</keyword>
<evidence type="ECO:0000256" key="13">
    <source>
        <dbReference type="ARBA" id="ARBA00023033"/>
    </source>
</evidence>
<evidence type="ECO:0000256" key="11">
    <source>
        <dbReference type="ARBA" id="ARBA00023002"/>
    </source>
</evidence>
<evidence type="ECO:0000313" key="19">
    <source>
        <dbReference type="EMBL" id="CAF9924983.1"/>
    </source>
</evidence>
<dbReference type="GO" id="GO:0005506">
    <property type="term" value="F:iron ion binding"/>
    <property type="evidence" value="ECO:0007669"/>
    <property type="project" value="UniProtKB-UniRule"/>
</dbReference>
<dbReference type="GO" id="GO:0003958">
    <property type="term" value="F:NADPH-hemoprotein reductase activity"/>
    <property type="evidence" value="ECO:0007669"/>
    <property type="project" value="UniProtKB-UniRule"/>
</dbReference>
<evidence type="ECO:0000259" key="18">
    <source>
        <dbReference type="PROSITE" id="PS51384"/>
    </source>
</evidence>
<evidence type="ECO:0000256" key="7">
    <source>
        <dbReference type="ARBA" id="ARBA00022723"/>
    </source>
</evidence>
<keyword evidence="12 14" id="KW-0408">Iron</keyword>
<evidence type="ECO:0000256" key="16">
    <source>
        <dbReference type="SAM" id="MobiDB-lite"/>
    </source>
</evidence>
<dbReference type="Proteomes" id="UP000664521">
    <property type="component" value="Unassembled WGS sequence"/>
</dbReference>
<evidence type="ECO:0000259" key="17">
    <source>
        <dbReference type="PROSITE" id="PS50902"/>
    </source>
</evidence>
<evidence type="ECO:0000256" key="2">
    <source>
        <dbReference type="ARBA" id="ARBA00010018"/>
    </source>
</evidence>
<evidence type="ECO:0000256" key="5">
    <source>
        <dbReference type="ARBA" id="ARBA00022630"/>
    </source>
</evidence>
<evidence type="ECO:0000256" key="4">
    <source>
        <dbReference type="ARBA" id="ARBA00022617"/>
    </source>
</evidence>
<dbReference type="PANTHER" id="PTHR19384">
    <property type="entry name" value="NITRIC OXIDE SYNTHASE-RELATED"/>
    <property type="match status" value="1"/>
</dbReference>
<dbReference type="InterPro" id="IPR036396">
    <property type="entry name" value="Cyt_P450_sf"/>
</dbReference>
<dbReference type="InterPro" id="IPR001709">
    <property type="entry name" value="Flavoprot_Pyr_Nucl_cyt_Rdtase"/>
</dbReference>
<evidence type="ECO:0000256" key="15">
    <source>
        <dbReference type="PIRSR" id="PIRSR000209-1"/>
    </source>
</evidence>
<dbReference type="PANTHER" id="PTHR19384:SF127">
    <property type="entry name" value="BIFUNCTIONAL CYTOCHROME P450_NADPH--P450 REDUCTASE"/>
    <property type="match status" value="1"/>
</dbReference>
<comment type="caution">
    <text evidence="19">The sequence shown here is derived from an EMBL/GenBank/DDBJ whole genome shotgun (WGS) entry which is preliminary data.</text>
</comment>
<dbReference type="EMBL" id="CAJPDS010000037">
    <property type="protein sequence ID" value="CAF9924983.1"/>
    <property type="molecule type" value="Genomic_DNA"/>
</dbReference>